<comment type="caution">
    <text evidence="2">The sequence shown here is derived from an EMBL/GenBank/DDBJ whole genome shotgun (WGS) entry which is preliminary data.</text>
</comment>
<dbReference type="InterPro" id="IPR035396">
    <property type="entry name" value="Bac_rhamnosid6H"/>
</dbReference>
<dbReference type="InterPro" id="IPR008928">
    <property type="entry name" value="6-hairpin_glycosidase_sf"/>
</dbReference>
<evidence type="ECO:0000259" key="1">
    <source>
        <dbReference type="Pfam" id="PF17389"/>
    </source>
</evidence>
<keyword evidence="3" id="KW-1185">Reference proteome</keyword>
<organism evidence="2 3">
    <name type="scientific">Rhodobacter calidifons</name>
    <dbReference type="NCBI Taxonomy" id="2715277"/>
    <lineage>
        <taxon>Bacteria</taxon>
        <taxon>Pseudomonadati</taxon>
        <taxon>Pseudomonadota</taxon>
        <taxon>Alphaproteobacteria</taxon>
        <taxon>Rhodobacterales</taxon>
        <taxon>Rhodobacter group</taxon>
        <taxon>Rhodobacter</taxon>
    </lineage>
</organism>
<evidence type="ECO:0000313" key="2">
    <source>
        <dbReference type="EMBL" id="NHB76029.1"/>
    </source>
</evidence>
<evidence type="ECO:0000313" key="3">
    <source>
        <dbReference type="Proteomes" id="UP001515660"/>
    </source>
</evidence>
<sequence length="429" mass="47122">MYDLGESRACLGVAELTAAGGERLLISYAEKLRDGDCLLPDPETYCRMRPTDRFTLRPGRQRVEGFTPRGARYLVFALEGGGVAHAARFAVRLPVTPVVKKPVPKREGVLQGVAEMCRRTTLNCLQDGFVDGVWRESSLWLGDAVAQDWALRAISDDARPLLFAIDMAAEGADAEGLLPSVLPGEVPAYAVTDYNFSWVELLAGCATHPGVAEPESVWQRHWGVLTRMLERMATFRGSDGLLRNPPGRRLFLDWSPMSRAEPNLTLNLRYLHALRLAAGLADRVGRRADWAEQAGELAAALQGHRATESWRESPGGEAASQLGLALLILTGMVSGDEARALADRIVARSLDLRDGPLPGQPTLASPFMHHYLFLALQQLGRRKDIHAIIAARWGRWVREGRPTTPENWSIDFPDGSACHGFSAHPLGWL</sequence>
<dbReference type="Proteomes" id="UP001515660">
    <property type="component" value="Unassembled WGS sequence"/>
</dbReference>
<dbReference type="InterPro" id="IPR012341">
    <property type="entry name" value="6hp_glycosidase-like_sf"/>
</dbReference>
<dbReference type="SUPFAM" id="SSF48208">
    <property type="entry name" value="Six-hairpin glycosidases"/>
    <property type="match status" value="1"/>
</dbReference>
<name>A0ABX0G4A0_9RHOB</name>
<protein>
    <recommendedName>
        <fullName evidence="1">Alpha-L-rhamnosidase six-hairpin glycosidase domain-containing protein</fullName>
    </recommendedName>
</protein>
<accession>A0ABX0G4A0</accession>
<dbReference type="PANTHER" id="PTHR34987:SF2">
    <property type="entry name" value="B, PUTATIVE (AFU_ORTHOLOGUE AFUA_7G05040)-RELATED"/>
    <property type="match status" value="1"/>
</dbReference>
<feature type="domain" description="Alpha-L-rhamnosidase six-hairpin glycosidase" evidence="1">
    <location>
        <begin position="110"/>
        <end position="429"/>
    </location>
</feature>
<dbReference type="PANTHER" id="PTHR34987">
    <property type="entry name" value="C, PUTATIVE (AFU_ORTHOLOGUE AFUA_3G02880)-RELATED"/>
    <property type="match status" value="1"/>
</dbReference>
<dbReference type="Gene3D" id="2.60.120.260">
    <property type="entry name" value="Galactose-binding domain-like"/>
    <property type="match status" value="1"/>
</dbReference>
<reference evidence="2 3" key="1">
    <citation type="journal article" date="2022" name="Microorganisms">
        <title>Genome Sequence and Characterization of a Xanthorhodopsin-Containing, Aerobic Anoxygenic Phototrophic Rhodobacter Species, Isolated from Mesophilic Conditions at Yellowstone National Park.</title>
        <authorList>
            <person name="Kyndt J.A."/>
            <person name="Robertson S."/>
            <person name="Shoffstall I.B."/>
            <person name="Ramaley R.F."/>
            <person name="Meyer T.E."/>
        </authorList>
    </citation>
    <scope>NUCLEOTIDE SEQUENCE [LARGE SCALE GENOMIC DNA]</scope>
    <source>
        <strain evidence="2 3">M37P</strain>
    </source>
</reference>
<gene>
    <name evidence="2" type="ORF">G8O29_04625</name>
</gene>
<dbReference type="Pfam" id="PF17389">
    <property type="entry name" value="Bac_rhamnosid6H"/>
    <property type="match status" value="1"/>
</dbReference>
<dbReference type="RefSeq" id="WP_166402040.1">
    <property type="nucleotide sequence ID" value="NZ_JAANHS010000002.1"/>
</dbReference>
<dbReference type="EMBL" id="JAANHS010000002">
    <property type="protein sequence ID" value="NHB76029.1"/>
    <property type="molecule type" value="Genomic_DNA"/>
</dbReference>
<proteinExistence type="predicted"/>
<dbReference type="Gene3D" id="1.50.10.10">
    <property type="match status" value="1"/>
</dbReference>